<organism evidence="4 5">
    <name type="scientific">Hydnum rufescens UP504</name>
    <dbReference type="NCBI Taxonomy" id="1448309"/>
    <lineage>
        <taxon>Eukaryota</taxon>
        <taxon>Fungi</taxon>
        <taxon>Dikarya</taxon>
        <taxon>Basidiomycota</taxon>
        <taxon>Agaricomycotina</taxon>
        <taxon>Agaricomycetes</taxon>
        <taxon>Cantharellales</taxon>
        <taxon>Hydnaceae</taxon>
        <taxon>Hydnum</taxon>
    </lineage>
</organism>
<dbReference type="Gene3D" id="3.30.1120.90">
    <property type="entry name" value="Nucleosome assembly protein"/>
    <property type="match status" value="1"/>
</dbReference>
<dbReference type="InterPro" id="IPR037231">
    <property type="entry name" value="NAP-like_sf"/>
</dbReference>
<feature type="region of interest" description="Disordered" evidence="3">
    <location>
        <begin position="206"/>
        <end position="232"/>
    </location>
</feature>
<accession>A0A9P6B6T9</accession>
<proteinExistence type="inferred from homology"/>
<dbReference type="PANTHER" id="PTHR11875">
    <property type="entry name" value="TESTIS-SPECIFIC Y-ENCODED PROTEIN"/>
    <property type="match status" value="1"/>
</dbReference>
<evidence type="ECO:0000256" key="1">
    <source>
        <dbReference type="ARBA" id="ARBA00009947"/>
    </source>
</evidence>
<comment type="similarity">
    <text evidence="1 2">Belongs to the nucleosome assembly protein (NAP) family.</text>
</comment>
<name>A0A9P6B6T9_9AGAM</name>
<evidence type="ECO:0000313" key="5">
    <source>
        <dbReference type="Proteomes" id="UP000886523"/>
    </source>
</evidence>
<dbReference type="Pfam" id="PF00956">
    <property type="entry name" value="NAP"/>
    <property type="match status" value="1"/>
</dbReference>
<keyword evidence="5" id="KW-1185">Reference proteome</keyword>
<dbReference type="OrthoDB" id="19419at2759"/>
<reference evidence="4" key="1">
    <citation type="journal article" date="2020" name="Nat. Commun.">
        <title>Large-scale genome sequencing of mycorrhizal fungi provides insights into the early evolution of symbiotic traits.</title>
        <authorList>
            <person name="Miyauchi S."/>
            <person name="Kiss E."/>
            <person name="Kuo A."/>
            <person name="Drula E."/>
            <person name="Kohler A."/>
            <person name="Sanchez-Garcia M."/>
            <person name="Morin E."/>
            <person name="Andreopoulos B."/>
            <person name="Barry K.W."/>
            <person name="Bonito G."/>
            <person name="Buee M."/>
            <person name="Carver A."/>
            <person name="Chen C."/>
            <person name="Cichocki N."/>
            <person name="Clum A."/>
            <person name="Culley D."/>
            <person name="Crous P.W."/>
            <person name="Fauchery L."/>
            <person name="Girlanda M."/>
            <person name="Hayes R.D."/>
            <person name="Keri Z."/>
            <person name="LaButti K."/>
            <person name="Lipzen A."/>
            <person name="Lombard V."/>
            <person name="Magnuson J."/>
            <person name="Maillard F."/>
            <person name="Murat C."/>
            <person name="Nolan M."/>
            <person name="Ohm R.A."/>
            <person name="Pangilinan J."/>
            <person name="Pereira M.F."/>
            <person name="Perotto S."/>
            <person name="Peter M."/>
            <person name="Pfister S."/>
            <person name="Riley R."/>
            <person name="Sitrit Y."/>
            <person name="Stielow J.B."/>
            <person name="Szollosi G."/>
            <person name="Zifcakova L."/>
            <person name="Stursova M."/>
            <person name="Spatafora J.W."/>
            <person name="Tedersoo L."/>
            <person name="Vaario L.M."/>
            <person name="Yamada A."/>
            <person name="Yan M."/>
            <person name="Wang P."/>
            <person name="Xu J."/>
            <person name="Bruns T."/>
            <person name="Baldrian P."/>
            <person name="Vilgalys R."/>
            <person name="Dunand C."/>
            <person name="Henrissat B."/>
            <person name="Grigoriev I.V."/>
            <person name="Hibbett D."/>
            <person name="Nagy L.G."/>
            <person name="Martin F.M."/>
        </authorList>
    </citation>
    <scope>NUCLEOTIDE SEQUENCE</scope>
    <source>
        <strain evidence="4">UP504</strain>
    </source>
</reference>
<evidence type="ECO:0000256" key="2">
    <source>
        <dbReference type="RuleBase" id="RU003876"/>
    </source>
</evidence>
<evidence type="ECO:0008006" key="6">
    <source>
        <dbReference type="Google" id="ProtNLM"/>
    </source>
</evidence>
<dbReference type="AlphaFoldDB" id="A0A9P6B6T9"/>
<gene>
    <name evidence="4" type="ORF">BS47DRAFT_1289656</name>
</gene>
<dbReference type="InterPro" id="IPR002164">
    <property type="entry name" value="NAP_family"/>
</dbReference>
<dbReference type="GO" id="GO:0005634">
    <property type="term" value="C:nucleus"/>
    <property type="evidence" value="ECO:0007669"/>
    <property type="project" value="InterPro"/>
</dbReference>
<dbReference type="EMBL" id="MU128925">
    <property type="protein sequence ID" value="KAF9518477.1"/>
    <property type="molecule type" value="Genomic_DNA"/>
</dbReference>
<dbReference type="Proteomes" id="UP000886523">
    <property type="component" value="Unassembled WGS sequence"/>
</dbReference>
<dbReference type="SUPFAM" id="SSF143113">
    <property type="entry name" value="NAP-like"/>
    <property type="match status" value="1"/>
</dbReference>
<comment type="caution">
    <text evidence="4">The sequence shown here is derived from an EMBL/GenBank/DDBJ whole genome shotgun (WGS) entry which is preliminary data.</text>
</comment>
<sequence length="232" mass="27022">MSNPVHDRLELILEYEAAFRLEKVFEERRAVLKNIPGFWPTALHNHALLAAASGYADDQKALGFLQDVWVARNPRDHRAYTIEFHFDTNPFFHDAILKKEYKFVSPEEVASLSKEEYLASEAFLNYDQSRDTEASVYSINWKDPENALTKQYPRISNPEDPVVIDDLGSFFNIFEEKDADAELENQIAFDWFPNVIEYFFNRGENVKDEEDEEDGSDEEDIDLENPKKKAKK</sequence>
<feature type="compositionally biased region" description="Acidic residues" evidence="3">
    <location>
        <begin position="207"/>
        <end position="223"/>
    </location>
</feature>
<protein>
    <recommendedName>
        <fullName evidence="6">Template-activating factor I</fullName>
    </recommendedName>
</protein>
<evidence type="ECO:0000256" key="3">
    <source>
        <dbReference type="SAM" id="MobiDB-lite"/>
    </source>
</evidence>
<evidence type="ECO:0000313" key="4">
    <source>
        <dbReference type="EMBL" id="KAF9518477.1"/>
    </source>
</evidence>
<dbReference type="GO" id="GO:0006334">
    <property type="term" value="P:nucleosome assembly"/>
    <property type="evidence" value="ECO:0007669"/>
    <property type="project" value="InterPro"/>
</dbReference>